<accession>A0ABW5AY35</accession>
<comment type="caution">
    <text evidence="2">The sequence shown here is derived from an EMBL/GenBank/DDBJ whole genome shotgun (WGS) entry which is preliminary data.</text>
</comment>
<dbReference type="RefSeq" id="WP_378320952.1">
    <property type="nucleotide sequence ID" value="NZ_JBHUHY010000015.1"/>
</dbReference>
<feature type="transmembrane region" description="Helical" evidence="1">
    <location>
        <begin position="164"/>
        <end position="185"/>
    </location>
</feature>
<keyword evidence="3" id="KW-1185">Reference proteome</keyword>
<gene>
    <name evidence="2" type="ORF">ACFSJT_14200</name>
</gene>
<name>A0ABW5AY35_9FLAO</name>
<keyword evidence="1" id="KW-1133">Transmembrane helix</keyword>
<dbReference type="EMBL" id="JBHUHY010000015">
    <property type="protein sequence ID" value="MFD2187949.1"/>
    <property type="molecule type" value="Genomic_DNA"/>
</dbReference>
<feature type="transmembrane region" description="Helical" evidence="1">
    <location>
        <begin position="116"/>
        <end position="133"/>
    </location>
</feature>
<feature type="transmembrane region" description="Helical" evidence="1">
    <location>
        <begin position="66"/>
        <end position="85"/>
    </location>
</feature>
<sequence length="187" mass="21396">MNKKISHYLELAARWHVFFLLFIYGSGKLLGGQFYRRGHLPDEIANTPLIELSGFDLAWSFMGYSYGYILFIGISQLLGAFLLLFEKTKLLGVLILIPILTNIIVFDMIFFDKYGALASAILYFLLLLLILYFNKDKLKKAIQSLTYVKKEPTTFVIMEKWKTALIVALIIGIIFGVEQIFVNLLGH</sequence>
<organism evidence="2 3">
    <name type="scientific">Aquimarina celericrescens</name>
    <dbReference type="NCBI Taxonomy" id="1964542"/>
    <lineage>
        <taxon>Bacteria</taxon>
        <taxon>Pseudomonadati</taxon>
        <taxon>Bacteroidota</taxon>
        <taxon>Flavobacteriia</taxon>
        <taxon>Flavobacteriales</taxon>
        <taxon>Flavobacteriaceae</taxon>
        <taxon>Aquimarina</taxon>
    </lineage>
</organism>
<reference evidence="3" key="1">
    <citation type="journal article" date="2019" name="Int. J. Syst. Evol. Microbiol.">
        <title>The Global Catalogue of Microorganisms (GCM) 10K type strain sequencing project: providing services to taxonomists for standard genome sequencing and annotation.</title>
        <authorList>
            <consortium name="The Broad Institute Genomics Platform"/>
            <consortium name="The Broad Institute Genome Sequencing Center for Infectious Disease"/>
            <person name="Wu L."/>
            <person name="Ma J."/>
        </authorList>
    </citation>
    <scope>NUCLEOTIDE SEQUENCE [LARGE SCALE GENOMIC DNA]</scope>
    <source>
        <strain evidence="3">DT92</strain>
    </source>
</reference>
<keyword evidence="1" id="KW-0812">Transmembrane</keyword>
<evidence type="ECO:0000313" key="3">
    <source>
        <dbReference type="Proteomes" id="UP001597344"/>
    </source>
</evidence>
<feature type="transmembrane region" description="Helical" evidence="1">
    <location>
        <begin position="90"/>
        <end position="110"/>
    </location>
</feature>
<feature type="transmembrane region" description="Helical" evidence="1">
    <location>
        <begin position="12"/>
        <end position="31"/>
    </location>
</feature>
<evidence type="ECO:0008006" key="4">
    <source>
        <dbReference type="Google" id="ProtNLM"/>
    </source>
</evidence>
<evidence type="ECO:0000313" key="2">
    <source>
        <dbReference type="EMBL" id="MFD2187949.1"/>
    </source>
</evidence>
<dbReference type="Proteomes" id="UP001597344">
    <property type="component" value="Unassembled WGS sequence"/>
</dbReference>
<keyword evidence="1" id="KW-0472">Membrane</keyword>
<proteinExistence type="predicted"/>
<protein>
    <recommendedName>
        <fullName evidence="4">DoxX family protein</fullName>
    </recommendedName>
</protein>
<evidence type="ECO:0000256" key="1">
    <source>
        <dbReference type="SAM" id="Phobius"/>
    </source>
</evidence>